<sequence>MTTEGTPTHEGLPYLPAARQRRRPRGRHRHRRRLHRPGERLRQGVPDPHRRPRQRRHR</sequence>
<feature type="region of interest" description="Disordered" evidence="1">
    <location>
        <begin position="1"/>
        <end position="58"/>
    </location>
</feature>
<comment type="caution">
    <text evidence="2">The sequence shown here is derived from an EMBL/GenBank/DDBJ whole genome shotgun (WGS) entry which is preliminary data.</text>
</comment>
<gene>
    <name evidence="2" type="ORF">SBRY_70429</name>
</gene>
<feature type="compositionally biased region" description="Basic residues" evidence="1">
    <location>
        <begin position="19"/>
        <end position="35"/>
    </location>
</feature>
<reference evidence="2" key="1">
    <citation type="submission" date="2021-06" db="EMBL/GenBank/DDBJ databases">
        <authorList>
            <person name="Arsene-Ploetze F."/>
        </authorList>
    </citation>
    <scope>NUCLEOTIDE SEQUENCE</scope>
    <source>
        <strain evidence="2">SBRY1</strain>
    </source>
</reference>
<evidence type="ECO:0000313" key="3">
    <source>
        <dbReference type="Proteomes" id="UP001153328"/>
    </source>
</evidence>
<evidence type="ECO:0000313" key="2">
    <source>
        <dbReference type="EMBL" id="CAG7656316.1"/>
    </source>
</evidence>
<proteinExistence type="predicted"/>
<evidence type="ECO:0000256" key="1">
    <source>
        <dbReference type="SAM" id="MobiDB-lite"/>
    </source>
</evidence>
<name>A0A9W4H6U0_9ACTN</name>
<organism evidence="2 3">
    <name type="scientific">Actinacidiphila bryophytorum</name>
    <dbReference type="NCBI Taxonomy" id="1436133"/>
    <lineage>
        <taxon>Bacteria</taxon>
        <taxon>Bacillati</taxon>
        <taxon>Actinomycetota</taxon>
        <taxon>Actinomycetes</taxon>
        <taxon>Kitasatosporales</taxon>
        <taxon>Streptomycetaceae</taxon>
        <taxon>Actinacidiphila</taxon>
    </lineage>
</organism>
<dbReference type="Proteomes" id="UP001153328">
    <property type="component" value="Unassembled WGS sequence"/>
</dbReference>
<protein>
    <submittedName>
        <fullName evidence="2">Uncharacterized protein</fullName>
    </submittedName>
</protein>
<dbReference type="AlphaFoldDB" id="A0A9W4H6U0"/>
<accession>A0A9W4H6U0</accession>
<keyword evidence="3" id="KW-1185">Reference proteome</keyword>
<dbReference type="EMBL" id="CAJVAX010000021">
    <property type="protein sequence ID" value="CAG7656316.1"/>
    <property type="molecule type" value="Genomic_DNA"/>
</dbReference>